<accession>A0A0E9QHF1</accession>
<reference evidence="1" key="1">
    <citation type="submission" date="2014-11" db="EMBL/GenBank/DDBJ databases">
        <authorList>
            <person name="Amaro Gonzalez C."/>
        </authorList>
    </citation>
    <scope>NUCLEOTIDE SEQUENCE</scope>
</reference>
<evidence type="ECO:0000313" key="1">
    <source>
        <dbReference type="EMBL" id="JAH15745.1"/>
    </source>
</evidence>
<protein>
    <submittedName>
        <fullName evidence="1">Uncharacterized protein</fullName>
    </submittedName>
</protein>
<reference evidence="1" key="2">
    <citation type="journal article" date="2015" name="Fish Shellfish Immunol.">
        <title>Early steps in the European eel (Anguilla anguilla)-Vibrio vulnificus interaction in the gills: Role of the RtxA13 toxin.</title>
        <authorList>
            <person name="Callol A."/>
            <person name="Pajuelo D."/>
            <person name="Ebbesson L."/>
            <person name="Teles M."/>
            <person name="MacKenzie S."/>
            <person name="Amaro C."/>
        </authorList>
    </citation>
    <scope>NUCLEOTIDE SEQUENCE</scope>
</reference>
<sequence length="27" mass="3338">MWFDYFCLLQSISNWNYLLTVQFYNGA</sequence>
<organism evidence="1">
    <name type="scientific">Anguilla anguilla</name>
    <name type="common">European freshwater eel</name>
    <name type="synonym">Muraena anguilla</name>
    <dbReference type="NCBI Taxonomy" id="7936"/>
    <lineage>
        <taxon>Eukaryota</taxon>
        <taxon>Metazoa</taxon>
        <taxon>Chordata</taxon>
        <taxon>Craniata</taxon>
        <taxon>Vertebrata</taxon>
        <taxon>Euteleostomi</taxon>
        <taxon>Actinopterygii</taxon>
        <taxon>Neopterygii</taxon>
        <taxon>Teleostei</taxon>
        <taxon>Anguilliformes</taxon>
        <taxon>Anguillidae</taxon>
        <taxon>Anguilla</taxon>
    </lineage>
</organism>
<dbReference type="EMBL" id="GBXM01092832">
    <property type="protein sequence ID" value="JAH15745.1"/>
    <property type="molecule type" value="Transcribed_RNA"/>
</dbReference>
<name>A0A0E9QHF1_ANGAN</name>
<proteinExistence type="predicted"/>
<dbReference type="AlphaFoldDB" id="A0A0E9QHF1"/>